<dbReference type="EMBL" id="CP118605">
    <property type="protein sequence ID" value="WGL15722.1"/>
    <property type="molecule type" value="Genomic_DNA"/>
</dbReference>
<dbReference type="PROSITE" id="PS51257">
    <property type="entry name" value="PROKAR_LIPOPROTEIN"/>
    <property type="match status" value="1"/>
</dbReference>
<gene>
    <name evidence="1" type="ORF">PVT68_13195</name>
</gene>
<sequence>MKTMTFKTISAICLPLMILSCSDEYSWHENFEARHAANLEKLEISIQRKKPSPEVAQAHILLGRKETGIAMLEDLIAKGNDSAYLVLAKMRDDGRLIEKDAEFAEQAFSILCESYIEPCTLLAQTFLTRGEFEKAESAYLSAAEFDYILAVTGLYRLYAKKGWSGHNMEKSKYWAGKIGSSKDYNVYSFDGLTKRKP</sequence>
<organism evidence="1 2">
    <name type="scientific">Microbulbifer bruguierae</name>
    <dbReference type="NCBI Taxonomy" id="3029061"/>
    <lineage>
        <taxon>Bacteria</taxon>
        <taxon>Pseudomonadati</taxon>
        <taxon>Pseudomonadota</taxon>
        <taxon>Gammaproteobacteria</taxon>
        <taxon>Cellvibrionales</taxon>
        <taxon>Microbulbiferaceae</taxon>
        <taxon>Microbulbifer</taxon>
    </lineage>
</organism>
<dbReference type="InterPro" id="IPR011990">
    <property type="entry name" value="TPR-like_helical_dom_sf"/>
</dbReference>
<dbReference type="Proteomes" id="UP001236500">
    <property type="component" value="Chromosome"/>
</dbReference>
<keyword evidence="2" id="KW-1185">Reference proteome</keyword>
<evidence type="ECO:0000313" key="2">
    <source>
        <dbReference type="Proteomes" id="UP001236500"/>
    </source>
</evidence>
<name>A0ABY8ND90_9GAMM</name>
<dbReference type="Gene3D" id="1.25.40.10">
    <property type="entry name" value="Tetratricopeptide repeat domain"/>
    <property type="match status" value="1"/>
</dbReference>
<dbReference type="SUPFAM" id="SSF81901">
    <property type="entry name" value="HCP-like"/>
    <property type="match status" value="1"/>
</dbReference>
<dbReference type="RefSeq" id="WP_280318774.1">
    <property type="nucleotide sequence ID" value="NZ_CP118605.1"/>
</dbReference>
<accession>A0ABY8ND90</accession>
<proteinExistence type="predicted"/>
<reference evidence="1 2" key="1">
    <citation type="submission" date="2023-02" db="EMBL/GenBank/DDBJ databases">
        <title>Description and genomic characterization of Microbulbifer bruguierae sp. nov., isolated from the sediment of mangrove plant Bruguiera sexangula.</title>
        <authorList>
            <person name="Long M."/>
        </authorList>
    </citation>
    <scope>NUCLEOTIDE SEQUENCE [LARGE SCALE GENOMIC DNA]</scope>
    <source>
        <strain evidence="1 2">H12</strain>
    </source>
</reference>
<protein>
    <submittedName>
        <fullName evidence="1">Uncharacterized protein</fullName>
    </submittedName>
</protein>
<evidence type="ECO:0000313" key="1">
    <source>
        <dbReference type="EMBL" id="WGL15722.1"/>
    </source>
</evidence>